<evidence type="ECO:0000259" key="2">
    <source>
        <dbReference type="Pfam" id="PF20151"/>
    </source>
</evidence>
<dbReference type="EMBL" id="KE504234">
    <property type="protein sequence ID" value="EPS94405.1"/>
    <property type="molecule type" value="Genomic_DNA"/>
</dbReference>
<dbReference type="AlphaFoldDB" id="S8EXV9"/>
<keyword evidence="4" id="KW-1185">Reference proteome</keyword>
<feature type="transmembrane region" description="Helical" evidence="1">
    <location>
        <begin position="82"/>
        <end position="102"/>
    </location>
</feature>
<feature type="transmembrane region" description="Helical" evidence="1">
    <location>
        <begin position="29"/>
        <end position="50"/>
    </location>
</feature>
<name>S8EXV9_FOMSC</name>
<dbReference type="Proteomes" id="UP000015241">
    <property type="component" value="Unassembled WGS sequence"/>
</dbReference>
<feature type="non-terminal residue" evidence="3">
    <location>
        <position position="1"/>
    </location>
</feature>
<evidence type="ECO:0000313" key="4">
    <source>
        <dbReference type="Proteomes" id="UP000015241"/>
    </source>
</evidence>
<gene>
    <name evidence="3" type="ORF">FOMPIDRAFT_62396</name>
</gene>
<feature type="domain" description="DUF6533" evidence="2">
    <location>
        <begin position="1"/>
        <end position="40"/>
    </location>
</feature>
<dbReference type="HOGENOM" id="CLU_053360_3_2_1"/>
<keyword evidence="1" id="KW-0812">Transmembrane</keyword>
<keyword evidence="1" id="KW-1133">Transmembrane helix</keyword>
<dbReference type="OrthoDB" id="2804471at2759"/>
<evidence type="ECO:0000313" key="3">
    <source>
        <dbReference type="EMBL" id="EPS94405.1"/>
    </source>
</evidence>
<dbReference type="InterPro" id="IPR045340">
    <property type="entry name" value="DUF6533"/>
</dbReference>
<accession>S8EXV9</accession>
<sequence length="175" mass="19562">TAVYIFDRFLTFNSEVEHIWRRKKSAITWVYVSMHVCTLLLFVTNVAGWLDQGTCVVSVQSSLSLAEFISAARAYTINGCRWPIPAFTFLMSLVPVATNIVGWDSLGRTYILAVSEEVDLQLYFAVEIASRTCVIAVDLIVLLVTWRATYGMHKSAHSLKIESSIASALLRDGTY</sequence>
<dbReference type="Pfam" id="PF20151">
    <property type="entry name" value="DUF6533"/>
    <property type="match status" value="1"/>
</dbReference>
<keyword evidence="1" id="KW-0472">Membrane</keyword>
<dbReference type="InParanoid" id="S8EXV9"/>
<protein>
    <recommendedName>
        <fullName evidence="2">DUF6533 domain-containing protein</fullName>
    </recommendedName>
</protein>
<reference evidence="3 4" key="1">
    <citation type="journal article" date="2012" name="Science">
        <title>The Paleozoic origin of enzymatic lignin decomposition reconstructed from 31 fungal genomes.</title>
        <authorList>
            <person name="Floudas D."/>
            <person name="Binder M."/>
            <person name="Riley R."/>
            <person name="Barry K."/>
            <person name="Blanchette R.A."/>
            <person name="Henrissat B."/>
            <person name="Martinez A.T."/>
            <person name="Otillar R."/>
            <person name="Spatafora J.W."/>
            <person name="Yadav J.S."/>
            <person name="Aerts A."/>
            <person name="Benoit I."/>
            <person name="Boyd A."/>
            <person name="Carlson A."/>
            <person name="Copeland A."/>
            <person name="Coutinho P.M."/>
            <person name="de Vries R.P."/>
            <person name="Ferreira P."/>
            <person name="Findley K."/>
            <person name="Foster B."/>
            <person name="Gaskell J."/>
            <person name="Glotzer D."/>
            <person name="Gorecki P."/>
            <person name="Heitman J."/>
            <person name="Hesse C."/>
            <person name="Hori C."/>
            <person name="Igarashi K."/>
            <person name="Jurgens J.A."/>
            <person name="Kallen N."/>
            <person name="Kersten P."/>
            <person name="Kohler A."/>
            <person name="Kuees U."/>
            <person name="Kumar T.K.A."/>
            <person name="Kuo A."/>
            <person name="LaButti K."/>
            <person name="Larrondo L.F."/>
            <person name="Lindquist E."/>
            <person name="Ling A."/>
            <person name="Lombard V."/>
            <person name="Lucas S."/>
            <person name="Lundell T."/>
            <person name="Martin R."/>
            <person name="McLaughlin D.J."/>
            <person name="Morgenstern I."/>
            <person name="Morin E."/>
            <person name="Murat C."/>
            <person name="Nagy L.G."/>
            <person name="Nolan M."/>
            <person name="Ohm R.A."/>
            <person name="Patyshakuliyeva A."/>
            <person name="Rokas A."/>
            <person name="Ruiz-Duenas F.J."/>
            <person name="Sabat G."/>
            <person name="Salamov A."/>
            <person name="Samejima M."/>
            <person name="Schmutz J."/>
            <person name="Slot J.C."/>
            <person name="St John F."/>
            <person name="Stenlid J."/>
            <person name="Sun H."/>
            <person name="Sun S."/>
            <person name="Syed K."/>
            <person name="Tsang A."/>
            <person name="Wiebenga A."/>
            <person name="Young D."/>
            <person name="Pisabarro A."/>
            <person name="Eastwood D.C."/>
            <person name="Martin F."/>
            <person name="Cullen D."/>
            <person name="Grigoriev I.V."/>
            <person name="Hibbett D.S."/>
        </authorList>
    </citation>
    <scope>NUCLEOTIDE SEQUENCE</scope>
    <source>
        <strain evidence="4">FP-58527</strain>
    </source>
</reference>
<organism evidence="3 4">
    <name type="scientific">Fomitopsis schrenkii</name>
    <name type="common">Brown rot fungus</name>
    <dbReference type="NCBI Taxonomy" id="2126942"/>
    <lineage>
        <taxon>Eukaryota</taxon>
        <taxon>Fungi</taxon>
        <taxon>Dikarya</taxon>
        <taxon>Basidiomycota</taxon>
        <taxon>Agaricomycotina</taxon>
        <taxon>Agaricomycetes</taxon>
        <taxon>Polyporales</taxon>
        <taxon>Fomitopsis</taxon>
    </lineage>
</organism>
<proteinExistence type="predicted"/>
<evidence type="ECO:0000256" key="1">
    <source>
        <dbReference type="SAM" id="Phobius"/>
    </source>
</evidence>